<dbReference type="AlphaFoldDB" id="A0A975J2I0"/>
<reference evidence="3" key="1">
    <citation type="submission" date="2021-04" db="EMBL/GenBank/DDBJ databases">
        <title>Luteolibacter sp. 32A isolated from the skin of an Anderson's salamander (Ambystoma andersonii).</title>
        <authorList>
            <person name="Spergser J."/>
            <person name="Busse H.-J."/>
        </authorList>
    </citation>
    <scope>NUCLEOTIDE SEQUENCE</scope>
    <source>
        <strain evidence="3">32A</strain>
    </source>
</reference>
<dbReference type="PIRSF" id="PIRSF012702">
    <property type="entry name" value="UCP012702"/>
    <property type="match status" value="1"/>
</dbReference>
<dbReference type="KEGG" id="lamb:KBB96_07820"/>
<dbReference type="RefSeq" id="WP_211634089.1">
    <property type="nucleotide sequence ID" value="NZ_CP073100.1"/>
</dbReference>
<protein>
    <submittedName>
        <fullName evidence="3">M81 family metallopeptidase</fullName>
    </submittedName>
</protein>
<organism evidence="3 4">
    <name type="scientific">Luteolibacter ambystomatis</name>
    <dbReference type="NCBI Taxonomy" id="2824561"/>
    <lineage>
        <taxon>Bacteria</taxon>
        <taxon>Pseudomonadati</taxon>
        <taxon>Verrucomicrobiota</taxon>
        <taxon>Verrucomicrobiia</taxon>
        <taxon>Verrucomicrobiales</taxon>
        <taxon>Verrucomicrobiaceae</taxon>
        <taxon>Luteolibacter</taxon>
    </lineage>
</organism>
<dbReference type="InterPro" id="IPR015995">
    <property type="entry name" value="MlrC_N"/>
</dbReference>
<dbReference type="Proteomes" id="UP000676169">
    <property type="component" value="Chromosome"/>
</dbReference>
<sequence>MYRIAIGGIAIESCTFSPLTSGVEDFLILRGQEMQVRYPFMPEWNFHGREDITWFPILQAKAIPGGSVRAADYAAMKNELLDGIRAVLPLDGFYFDIHGAMNVVGTDDAEADLARAIREVVGPECLITTGMDLHGNVTPELVKEVDLFTAYREAPHIDYLDTREKACRLLLQCLDDGTRPVRAWARIPVGLPGERTSTFVEPGRSVYQTLKLSDIRPGILDASLWVGYVWADEPRTSATVVVTGTDETACREETVRIARVYWDARYDFDFCVEAHDADTCIAKAAALKQKAVFISDSGDNPTAGGAGDIPTFIGRLLAHPDFASGAATAIYASMPDPAAVRVCYDAGVGAYVKVSLGGKLDPVHARPLEVEGEVVLLSPDDVVGGDLAVLRAGGVNVILTSRRKPFHVIHEFTRLGLDPKEHELTVVKIGYLEPELRDAASHAFLALTTGAVNQDIPKLPFKRVRRPFYPLDDGFDPGDFEVQVVA</sequence>
<gene>
    <name evidence="3" type="ORF">KBB96_07820</name>
</gene>
<keyword evidence="4" id="KW-1185">Reference proteome</keyword>
<evidence type="ECO:0000313" key="3">
    <source>
        <dbReference type="EMBL" id="QUE52789.1"/>
    </source>
</evidence>
<feature type="domain" description="Microcystin LR degradation protein MlrC C-terminal" evidence="1">
    <location>
        <begin position="294"/>
        <end position="463"/>
    </location>
</feature>
<evidence type="ECO:0000313" key="4">
    <source>
        <dbReference type="Proteomes" id="UP000676169"/>
    </source>
</evidence>
<evidence type="ECO:0000259" key="2">
    <source>
        <dbReference type="Pfam" id="PF07364"/>
    </source>
</evidence>
<dbReference type="InterPro" id="IPR010799">
    <property type="entry name" value="MlrC_C"/>
</dbReference>
<evidence type="ECO:0000259" key="1">
    <source>
        <dbReference type="Pfam" id="PF07171"/>
    </source>
</evidence>
<name>A0A975J2I0_9BACT</name>
<accession>A0A975J2I0</accession>
<proteinExistence type="predicted"/>
<dbReference type="Pfam" id="PF07171">
    <property type="entry name" value="MlrC_C"/>
    <property type="match status" value="1"/>
</dbReference>
<dbReference type="Pfam" id="PF07364">
    <property type="entry name" value="DUF1485"/>
    <property type="match status" value="1"/>
</dbReference>
<feature type="domain" description="Microcystin LR degradation protein MlrC N-terminal" evidence="2">
    <location>
        <begin position="3"/>
        <end position="284"/>
    </location>
</feature>
<dbReference type="InterPro" id="IPR009197">
    <property type="entry name" value="MlrC"/>
</dbReference>
<dbReference type="EMBL" id="CP073100">
    <property type="protein sequence ID" value="QUE52789.1"/>
    <property type="molecule type" value="Genomic_DNA"/>
</dbReference>